<feature type="transmembrane region" description="Helical" evidence="1">
    <location>
        <begin position="43"/>
        <end position="60"/>
    </location>
</feature>
<comment type="caution">
    <text evidence="2">The sequence shown here is derived from an EMBL/GenBank/DDBJ whole genome shotgun (WGS) entry which is preliminary data.</text>
</comment>
<evidence type="ECO:0000313" key="3">
    <source>
        <dbReference type="Proteomes" id="UP001422074"/>
    </source>
</evidence>
<dbReference type="RefSeq" id="WP_345882443.1">
    <property type="nucleotide sequence ID" value="NZ_JBDFRB010000001.1"/>
</dbReference>
<organism evidence="2 3">
    <name type="scientific">Sinomonas halotolerans</name>
    <dbReference type="NCBI Taxonomy" id="1644133"/>
    <lineage>
        <taxon>Bacteria</taxon>
        <taxon>Bacillati</taxon>
        <taxon>Actinomycetota</taxon>
        <taxon>Actinomycetes</taxon>
        <taxon>Micrococcales</taxon>
        <taxon>Micrococcaceae</taxon>
        <taxon>Sinomonas</taxon>
    </lineage>
</organism>
<feature type="transmembrane region" description="Helical" evidence="1">
    <location>
        <begin position="15"/>
        <end position="36"/>
    </location>
</feature>
<dbReference type="EMBL" id="JBDFRB010000001">
    <property type="protein sequence ID" value="MEN2743023.1"/>
    <property type="molecule type" value="Genomic_DNA"/>
</dbReference>
<reference evidence="2 3" key="1">
    <citation type="submission" date="2024-05" db="EMBL/GenBank/DDBJ databases">
        <title>Sinomonas sp. nov., isolated from a waste landfill.</title>
        <authorList>
            <person name="Zhao Y."/>
        </authorList>
    </citation>
    <scope>NUCLEOTIDE SEQUENCE [LARGE SCALE GENOMIC DNA]</scope>
    <source>
        <strain evidence="2 3">CCTCC AB2014300</strain>
    </source>
</reference>
<keyword evidence="1" id="KW-0812">Transmembrane</keyword>
<dbReference type="Proteomes" id="UP001422074">
    <property type="component" value="Unassembled WGS sequence"/>
</dbReference>
<evidence type="ECO:0000256" key="1">
    <source>
        <dbReference type="SAM" id="Phobius"/>
    </source>
</evidence>
<sequence length="75" mass="8236">MDENSKRPLENNNSLTGSVVIFVVLMAIFLVGLYLVQFLTLDTVWPMAALIGLFALAYFVPMTITGASDSGDEHR</sequence>
<keyword evidence="1" id="KW-1133">Transmembrane helix</keyword>
<protein>
    <submittedName>
        <fullName evidence="2">Uncharacterized protein</fullName>
    </submittedName>
</protein>
<gene>
    <name evidence="2" type="ORF">ABCQ75_00530</name>
</gene>
<keyword evidence="3" id="KW-1185">Reference proteome</keyword>
<evidence type="ECO:0000313" key="2">
    <source>
        <dbReference type="EMBL" id="MEN2743023.1"/>
    </source>
</evidence>
<name>A0ABU9WYT4_9MICC</name>
<proteinExistence type="predicted"/>
<keyword evidence="1" id="KW-0472">Membrane</keyword>
<accession>A0ABU9WYT4</accession>